<accession>A0ABS0T1M0</accession>
<dbReference type="InterPro" id="IPR014992">
    <property type="entry name" value="DUF1842"/>
</dbReference>
<proteinExistence type="predicted"/>
<dbReference type="Pfam" id="PF08896">
    <property type="entry name" value="DUF1842"/>
    <property type="match status" value="1"/>
</dbReference>
<sequence>MADDVGNLHSQTTEISPVGLYLVKLVVGNVGTPGAPIVNLALTVDAPSGHVSGIAEINQAIIGGQHRFPVQGNIYHTGFGQDQLLIALHGQFVASVPPPAIGAFLVQFRAGLVVDKTWNGHGGFDYLNTHVDNVPVKKVG</sequence>
<reference evidence="2 3" key="1">
    <citation type="submission" date="2020-11" db="EMBL/GenBank/DDBJ databases">
        <title>genome sequence of strain KACC 18849.</title>
        <authorList>
            <person name="Gao J."/>
            <person name="Zhang X."/>
        </authorList>
    </citation>
    <scope>NUCLEOTIDE SEQUENCE [LARGE SCALE GENOMIC DNA]</scope>
    <source>
        <strain evidence="2 3">KACC 18849</strain>
    </source>
</reference>
<feature type="domain" description="DUF1842" evidence="1">
    <location>
        <begin position="18"/>
        <end position="128"/>
    </location>
</feature>
<dbReference type="RefSeq" id="WP_198577668.1">
    <property type="nucleotide sequence ID" value="NZ_JADWOX010000015.1"/>
</dbReference>
<evidence type="ECO:0000313" key="3">
    <source>
        <dbReference type="Proteomes" id="UP000639859"/>
    </source>
</evidence>
<dbReference type="EMBL" id="JADWOX010000015">
    <property type="protein sequence ID" value="MBI1685772.1"/>
    <property type="molecule type" value="Genomic_DNA"/>
</dbReference>
<organism evidence="2 3">
    <name type="scientific">Caulobacter hibisci</name>
    <dbReference type="NCBI Taxonomy" id="2035993"/>
    <lineage>
        <taxon>Bacteria</taxon>
        <taxon>Pseudomonadati</taxon>
        <taxon>Pseudomonadota</taxon>
        <taxon>Alphaproteobacteria</taxon>
        <taxon>Caulobacterales</taxon>
        <taxon>Caulobacteraceae</taxon>
        <taxon>Caulobacter</taxon>
    </lineage>
</organism>
<keyword evidence="3" id="KW-1185">Reference proteome</keyword>
<dbReference type="Proteomes" id="UP000639859">
    <property type="component" value="Unassembled WGS sequence"/>
</dbReference>
<gene>
    <name evidence="2" type="ORF">I4Q42_19055</name>
</gene>
<protein>
    <submittedName>
        <fullName evidence="2">DUF1842 domain-containing protein</fullName>
    </submittedName>
</protein>
<evidence type="ECO:0000313" key="2">
    <source>
        <dbReference type="EMBL" id="MBI1685772.1"/>
    </source>
</evidence>
<name>A0ABS0T1M0_9CAUL</name>
<comment type="caution">
    <text evidence="2">The sequence shown here is derived from an EMBL/GenBank/DDBJ whole genome shotgun (WGS) entry which is preliminary data.</text>
</comment>
<evidence type="ECO:0000259" key="1">
    <source>
        <dbReference type="Pfam" id="PF08896"/>
    </source>
</evidence>